<evidence type="ECO:0000256" key="1">
    <source>
        <dbReference type="ARBA" id="ARBA00004997"/>
    </source>
</evidence>
<proteinExistence type="inferred from homology"/>
<dbReference type="GO" id="GO:0005524">
    <property type="term" value="F:ATP binding"/>
    <property type="evidence" value="ECO:0007669"/>
    <property type="project" value="UniProtKB-KW"/>
</dbReference>
<dbReference type="GO" id="GO:0004743">
    <property type="term" value="F:pyruvate kinase activity"/>
    <property type="evidence" value="ECO:0007669"/>
    <property type="project" value="UniProtKB-UniRule"/>
</dbReference>
<evidence type="ECO:0000256" key="11">
    <source>
        <dbReference type="ARBA" id="ARBA00023317"/>
    </source>
</evidence>
<keyword evidence="4 13" id="KW-0808">Transferase</keyword>
<gene>
    <name evidence="16" type="ORF">METEAL_16850</name>
</gene>
<dbReference type="InterPro" id="IPR040442">
    <property type="entry name" value="Pyrv_kinase-like_dom_sf"/>
</dbReference>
<evidence type="ECO:0000256" key="2">
    <source>
        <dbReference type="ARBA" id="ARBA00008663"/>
    </source>
</evidence>
<dbReference type="NCBIfam" id="TIGR01064">
    <property type="entry name" value="pyruv_kin"/>
    <property type="match status" value="1"/>
</dbReference>
<dbReference type="SUPFAM" id="SSF51621">
    <property type="entry name" value="Phosphoenolpyruvate/pyruvate domain"/>
    <property type="match status" value="1"/>
</dbReference>
<dbReference type="RefSeq" id="WP_316415419.1">
    <property type="nucleotide sequence ID" value="NZ_AP027080.1"/>
</dbReference>
<sequence length="476" mass="50638">MRKTKIVITMGPALAEAGRLRGALEIADAVRLNASHGDLGGRLEALTEIRRISGEIGRRVPVLLDLQGPKWRVGAMEAPQELPVGTIGVFHPDGEAPGTGPGGAAWAVPLPHPELFLGAKAGQRWILDDGNLEVEVTEVRPRLVAARVKVGGLLKPRKGVHPIGLDVAFDPLTPKDLVDIRWGVEHGVDLFAQSFVRRAEDVRSLEAVIKGLGGSQPIISKIEHPAALDNLHEILEASWGVMVARGDLGVELGVERVPNLQKHIIASARHALKPVITATQMLESMIESPQPTRAEASDVANAIWDGTDAVMLSAESAVGKFPVDAIQWLARIAADADAHFRPRLGRTEDALTQRLSSRTDVAVAFAACRTAQEIGASFIVVFTEGGGSARMVSRLAGDLPVVGVTMDLGNARRMGVMRGVQSLLLPKAQSADEAMATVEKALLKSFGALPGAKVVFTLGLPLYQEGTTNSLKVIEL</sequence>
<evidence type="ECO:0000256" key="10">
    <source>
        <dbReference type="ARBA" id="ARBA00023152"/>
    </source>
</evidence>
<evidence type="ECO:0000256" key="6">
    <source>
        <dbReference type="ARBA" id="ARBA00022741"/>
    </source>
</evidence>
<dbReference type="InterPro" id="IPR015806">
    <property type="entry name" value="Pyrv_Knase_insert_dom_sf"/>
</dbReference>
<evidence type="ECO:0000256" key="13">
    <source>
        <dbReference type="RuleBase" id="RU000504"/>
    </source>
</evidence>
<dbReference type="Gene3D" id="3.40.1380.20">
    <property type="entry name" value="Pyruvate kinase, C-terminal domain"/>
    <property type="match status" value="1"/>
</dbReference>
<dbReference type="KEGG" id="msil:METEAL_16850"/>
<dbReference type="InterPro" id="IPR036918">
    <property type="entry name" value="Pyrv_Knase_C_sf"/>
</dbReference>
<organism evidence="16 17">
    <name type="scientific">Mesoterricola silvestris</name>
    <dbReference type="NCBI Taxonomy" id="2927979"/>
    <lineage>
        <taxon>Bacteria</taxon>
        <taxon>Pseudomonadati</taxon>
        <taxon>Acidobacteriota</taxon>
        <taxon>Holophagae</taxon>
        <taxon>Holophagales</taxon>
        <taxon>Holophagaceae</taxon>
        <taxon>Mesoterricola</taxon>
    </lineage>
</organism>
<evidence type="ECO:0000313" key="17">
    <source>
        <dbReference type="Proteomes" id="UP001238179"/>
    </source>
</evidence>
<comment type="pathway">
    <text evidence="1 13">Carbohydrate degradation; glycolysis; pyruvate from D-glyceraldehyde 3-phosphate: step 5/5.</text>
</comment>
<name>A0AA48GVC8_9BACT</name>
<feature type="domain" description="Pyruvate kinase barrel" evidence="14">
    <location>
        <begin position="1"/>
        <end position="326"/>
    </location>
</feature>
<dbReference type="EMBL" id="AP027080">
    <property type="protein sequence ID" value="BDU72511.1"/>
    <property type="molecule type" value="Genomic_DNA"/>
</dbReference>
<dbReference type="PANTHER" id="PTHR11817">
    <property type="entry name" value="PYRUVATE KINASE"/>
    <property type="match status" value="1"/>
</dbReference>
<accession>A0AA48GVC8</accession>
<evidence type="ECO:0000256" key="9">
    <source>
        <dbReference type="ARBA" id="ARBA00022842"/>
    </source>
</evidence>
<keyword evidence="11 16" id="KW-0670">Pyruvate</keyword>
<dbReference type="GO" id="GO:0016301">
    <property type="term" value="F:kinase activity"/>
    <property type="evidence" value="ECO:0007669"/>
    <property type="project" value="UniProtKB-KW"/>
</dbReference>
<keyword evidence="8" id="KW-0067">ATP-binding</keyword>
<dbReference type="InterPro" id="IPR015795">
    <property type="entry name" value="Pyrv_Knase_C"/>
</dbReference>
<dbReference type="AlphaFoldDB" id="A0AA48GVC8"/>
<dbReference type="GO" id="GO:0030955">
    <property type="term" value="F:potassium ion binding"/>
    <property type="evidence" value="ECO:0007669"/>
    <property type="project" value="UniProtKB-UniRule"/>
</dbReference>
<evidence type="ECO:0000259" key="14">
    <source>
        <dbReference type="Pfam" id="PF00224"/>
    </source>
</evidence>
<evidence type="ECO:0000256" key="12">
    <source>
        <dbReference type="NCBIfam" id="TIGR01064"/>
    </source>
</evidence>
<dbReference type="Pfam" id="PF02887">
    <property type="entry name" value="PK_C"/>
    <property type="match status" value="1"/>
</dbReference>
<keyword evidence="9 13" id="KW-0460">Magnesium</keyword>
<evidence type="ECO:0000313" key="16">
    <source>
        <dbReference type="EMBL" id="BDU72511.1"/>
    </source>
</evidence>
<evidence type="ECO:0000256" key="8">
    <source>
        <dbReference type="ARBA" id="ARBA00022840"/>
    </source>
</evidence>
<dbReference type="SUPFAM" id="SSF52935">
    <property type="entry name" value="PK C-terminal domain-like"/>
    <property type="match status" value="1"/>
</dbReference>
<dbReference type="Gene3D" id="2.40.33.10">
    <property type="entry name" value="PK beta-barrel domain-like"/>
    <property type="match status" value="1"/>
</dbReference>
<dbReference type="PRINTS" id="PR01050">
    <property type="entry name" value="PYRUVTKNASE"/>
</dbReference>
<feature type="domain" description="Pyruvate kinase C-terminal" evidence="15">
    <location>
        <begin position="362"/>
        <end position="474"/>
    </location>
</feature>
<evidence type="ECO:0000256" key="7">
    <source>
        <dbReference type="ARBA" id="ARBA00022777"/>
    </source>
</evidence>
<keyword evidence="7 13" id="KW-0418">Kinase</keyword>
<dbReference type="Pfam" id="PF00224">
    <property type="entry name" value="PK"/>
    <property type="match status" value="1"/>
</dbReference>
<evidence type="ECO:0000256" key="4">
    <source>
        <dbReference type="ARBA" id="ARBA00022679"/>
    </source>
</evidence>
<keyword evidence="5" id="KW-0479">Metal-binding</keyword>
<dbReference type="InterPro" id="IPR015793">
    <property type="entry name" value="Pyrv_Knase_brl"/>
</dbReference>
<dbReference type="EC" id="2.7.1.40" evidence="3 12"/>
<dbReference type="Proteomes" id="UP001238179">
    <property type="component" value="Chromosome"/>
</dbReference>
<dbReference type="InterPro" id="IPR001697">
    <property type="entry name" value="Pyr_Knase"/>
</dbReference>
<evidence type="ECO:0000256" key="5">
    <source>
        <dbReference type="ARBA" id="ARBA00022723"/>
    </source>
</evidence>
<keyword evidence="6" id="KW-0547">Nucleotide-binding</keyword>
<keyword evidence="10 13" id="KW-0324">Glycolysis</keyword>
<keyword evidence="17" id="KW-1185">Reference proteome</keyword>
<comment type="similarity">
    <text evidence="2 13">Belongs to the pyruvate kinase family.</text>
</comment>
<dbReference type="InterPro" id="IPR011037">
    <property type="entry name" value="Pyrv_Knase-like_insert_dom_sf"/>
</dbReference>
<reference evidence="17" key="1">
    <citation type="journal article" date="2023" name="Int. J. Syst. Evol. Microbiol.">
        <title>Mesoterricola silvestris gen. nov., sp. nov., Mesoterricola sediminis sp. nov., Geothrix oryzae sp. nov., Geothrix edaphica sp. nov., Geothrix rubra sp. nov., and Geothrix limicola sp. nov., six novel members of Acidobacteriota isolated from soils.</title>
        <authorList>
            <person name="Itoh H."/>
            <person name="Sugisawa Y."/>
            <person name="Mise K."/>
            <person name="Xu Z."/>
            <person name="Kuniyasu M."/>
            <person name="Ushijima N."/>
            <person name="Kawano K."/>
            <person name="Kobayashi E."/>
            <person name="Shiratori Y."/>
            <person name="Masuda Y."/>
            <person name="Senoo K."/>
        </authorList>
    </citation>
    <scope>NUCLEOTIDE SEQUENCE [LARGE SCALE GENOMIC DNA]</scope>
    <source>
        <strain evidence="17">W79</strain>
    </source>
</reference>
<dbReference type="Gene3D" id="3.20.20.60">
    <property type="entry name" value="Phosphoenolpyruvate-binding domains"/>
    <property type="match status" value="1"/>
</dbReference>
<dbReference type="GO" id="GO:0000287">
    <property type="term" value="F:magnesium ion binding"/>
    <property type="evidence" value="ECO:0007669"/>
    <property type="project" value="UniProtKB-UniRule"/>
</dbReference>
<comment type="catalytic activity">
    <reaction evidence="13">
        <text>pyruvate + ATP = phosphoenolpyruvate + ADP + H(+)</text>
        <dbReference type="Rhea" id="RHEA:18157"/>
        <dbReference type="ChEBI" id="CHEBI:15361"/>
        <dbReference type="ChEBI" id="CHEBI:15378"/>
        <dbReference type="ChEBI" id="CHEBI:30616"/>
        <dbReference type="ChEBI" id="CHEBI:58702"/>
        <dbReference type="ChEBI" id="CHEBI:456216"/>
        <dbReference type="EC" id="2.7.1.40"/>
    </reaction>
</comment>
<protein>
    <recommendedName>
        <fullName evidence="3 12">Pyruvate kinase</fullName>
        <ecNumber evidence="3 12">2.7.1.40</ecNumber>
    </recommendedName>
</protein>
<dbReference type="InterPro" id="IPR015813">
    <property type="entry name" value="Pyrv/PenolPyrv_kinase-like_dom"/>
</dbReference>
<evidence type="ECO:0000259" key="15">
    <source>
        <dbReference type="Pfam" id="PF02887"/>
    </source>
</evidence>
<evidence type="ECO:0000256" key="3">
    <source>
        <dbReference type="ARBA" id="ARBA00012142"/>
    </source>
</evidence>
<dbReference type="SUPFAM" id="SSF50800">
    <property type="entry name" value="PK beta-barrel domain-like"/>
    <property type="match status" value="1"/>
</dbReference>